<evidence type="ECO:0000313" key="1">
    <source>
        <dbReference type="EMBL" id="PWZ56050.1"/>
    </source>
</evidence>
<dbReference type="Proteomes" id="UP000251960">
    <property type="component" value="Chromosome 1"/>
</dbReference>
<dbReference type="EMBL" id="NCVQ01000001">
    <property type="protein sequence ID" value="PWZ56050.1"/>
    <property type="molecule type" value="Genomic_DNA"/>
</dbReference>
<proteinExistence type="predicted"/>
<reference evidence="1" key="1">
    <citation type="journal article" date="2018" name="Nat. Genet.">
        <title>Extensive intraspecific gene order and gene structural variations between Mo17 and other maize genomes.</title>
        <authorList>
            <person name="Sun S."/>
            <person name="Zhou Y."/>
            <person name="Chen J."/>
            <person name="Shi J."/>
            <person name="Zhao H."/>
            <person name="Zhao H."/>
            <person name="Song W."/>
            <person name="Zhang M."/>
            <person name="Cui Y."/>
            <person name="Dong X."/>
            <person name="Liu H."/>
            <person name="Ma X."/>
            <person name="Jiao Y."/>
            <person name="Wang B."/>
            <person name="Wei X."/>
            <person name="Stein J.C."/>
            <person name="Glaubitz J.C."/>
            <person name="Lu F."/>
            <person name="Yu G."/>
            <person name="Liang C."/>
            <person name="Fengler K."/>
            <person name="Li B."/>
            <person name="Rafalski A."/>
            <person name="Schnable P.S."/>
            <person name="Ware D.H."/>
            <person name="Buckler E.S."/>
            <person name="Lai J."/>
        </authorList>
    </citation>
    <scope>NUCLEOTIDE SEQUENCE [LARGE SCALE GENOMIC DNA]</scope>
    <source>
        <tissue evidence="1">Seedling</tissue>
    </source>
</reference>
<name>A0A317YBQ1_MAIZE</name>
<gene>
    <name evidence="1" type="ORF">Zm00014a_039280</name>
</gene>
<sequence>MPAPLLCKTEHPNPI</sequence>
<protein>
    <submittedName>
        <fullName evidence="1">Uncharacterized protein</fullName>
    </submittedName>
</protein>
<comment type="caution">
    <text evidence="1">The sequence shown here is derived from an EMBL/GenBank/DDBJ whole genome shotgun (WGS) entry which is preliminary data.</text>
</comment>
<accession>A0A317YBQ1</accession>
<organism evidence="1">
    <name type="scientific">Zea mays</name>
    <name type="common">Maize</name>
    <dbReference type="NCBI Taxonomy" id="4577"/>
    <lineage>
        <taxon>Eukaryota</taxon>
        <taxon>Viridiplantae</taxon>
        <taxon>Streptophyta</taxon>
        <taxon>Embryophyta</taxon>
        <taxon>Tracheophyta</taxon>
        <taxon>Spermatophyta</taxon>
        <taxon>Magnoliopsida</taxon>
        <taxon>Liliopsida</taxon>
        <taxon>Poales</taxon>
        <taxon>Poaceae</taxon>
        <taxon>PACMAD clade</taxon>
        <taxon>Panicoideae</taxon>
        <taxon>Andropogonodae</taxon>
        <taxon>Andropogoneae</taxon>
        <taxon>Tripsacinae</taxon>
        <taxon>Zea</taxon>
    </lineage>
</organism>